<dbReference type="KEGG" id="salq:SYNTR_1729"/>
<name>A0A6I6DCC7_9FIRM</name>
<dbReference type="InterPro" id="IPR029063">
    <property type="entry name" value="SAM-dependent_MTases_sf"/>
</dbReference>
<dbReference type="Gene3D" id="3.40.50.150">
    <property type="entry name" value="Vaccinia Virus protein VP39"/>
    <property type="match status" value="1"/>
</dbReference>
<dbReference type="OrthoDB" id="9771846at2"/>
<dbReference type="CDD" id="cd02440">
    <property type="entry name" value="AdoMet_MTases"/>
    <property type="match status" value="1"/>
</dbReference>
<gene>
    <name evidence="1" type="ORF">SYNTR_1729</name>
</gene>
<dbReference type="Pfam" id="PF13489">
    <property type="entry name" value="Methyltransf_23"/>
    <property type="match status" value="1"/>
</dbReference>
<keyword evidence="2" id="KW-1185">Reference proteome</keyword>
<reference evidence="2" key="1">
    <citation type="journal article" date="2019" name="Microbiology">
        <title>Complete Genome Sequence of an Uncultured Bacterium of the Candidate Phylum Bipolaricaulota.</title>
        <authorList>
            <person name="Kadnikov V.V."/>
            <person name="Mardanov A.V."/>
            <person name="Beletsky A.V."/>
            <person name="Frank Y.A."/>
            <person name="Karnachuk O.V."/>
            <person name="Ravin N.V."/>
        </authorList>
    </citation>
    <scope>NUCLEOTIDE SEQUENCE [LARGE SCALE GENOMIC DNA]</scope>
</reference>
<protein>
    <recommendedName>
        <fullName evidence="3">Methyltransferase associated with DUF414</fullName>
    </recommendedName>
</protein>
<accession>A0A6I6DCC7</accession>
<dbReference type="SUPFAM" id="SSF53335">
    <property type="entry name" value="S-adenosyl-L-methionine-dependent methyltransferases"/>
    <property type="match status" value="1"/>
</dbReference>
<evidence type="ECO:0000313" key="2">
    <source>
        <dbReference type="Proteomes" id="UP000426444"/>
    </source>
</evidence>
<dbReference type="AlphaFoldDB" id="A0A6I6DCC7"/>
<sequence length="208" mass="24452">MNCSLCSGSTSWFYNFRNMDYYKCGACSSVFLHPKYFLSSDEEKARYEEHNNCVDDKGYQKFVSPIVNAVKERFSIDARGLDFGAGTGPVITKLLSDEGFSLELYDPFFWNNPEVLESTYDFIVCCEVIEHFKDPLKEFKLLRSLLNPGGVLYCMTEVYSEDRDFEKWHYKNDATHVFFYHKDAFKWIKDNLKFSRLDINGRLIELER</sequence>
<proteinExistence type="predicted"/>
<evidence type="ECO:0000313" key="1">
    <source>
        <dbReference type="EMBL" id="QGU00323.1"/>
    </source>
</evidence>
<organism evidence="1 2">
    <name type="scientific">Candidatus Syntrophocurvum alkaliphilum</name>
    <dbReference type="NCBI Taxonomy" id="2293317"/>
    <lineage>
        <taxon>Bacteria</taxon>
        <taxon>Bacillati</taxon>
        <taxon>Bacillota</taxon>
        <taxon>Clostridia</taxon>
        <taxon>Eubacteriales</taxon>
        <taxon>Syntrophomonadaceae</taxon>
        <taxon>Candidatus Syntrophocurvum</taxon>
    </lineage>
</organism>
<dbReference type="Proteomes" id="UP000426444">
    <property type="component" value="Chromosome"/>
</dbReference>
<dbReference type="EMBL" id="CP046457">
    <property type="protein sequence ID" value="QGU00323.1"/>
    <property type="molecule type" value="Genomic_DNA"/>
</dbReference>
<dbReference type="RefSeq" id="WP_156204120.1">
    <property type="nucleotide sequence ID" value="NZ_CP046457.1"/>
</dbReference>
<evidence type="ECO:0008006" key="3">
    <source>
        <dbReference type="Google" id="ProtNLM"/>
    </source>
</evidence>